<dbReference type="Proteomes" id="UP000887566">
    <property type="component" value="Unplaced"/>
</dbReference>
<organism evidence="4 5">
    <name type="scientific">Plectus sambesii</name>
    <dbReference type="NCBI Taxonomy" id="2011161"/>
    <lineage>
        <taxon>Eukaryota</taxon>
        <taxon>Metazoa</taxon>
        <taxon>Ecdysozoa</taxon>
        <taxon>Nematoda</taxon>
        <taxon>Chromadorea</taxon>
        <taxon>Plectida</taxon>
        <taxon>Plectina</taxon>
        <taxon>Plectoidea</taxon>
        <taxon>Plectidae</taxon>
        <taxon>Plectus</taxon>
    </lineage>
</organism>
<evidence type="ECO:0000256" key="1">
    <source>
        <dbReference type="ARBA" id="ARBA00022574"/>
    </source>
</evidence>
<dbReference type="GO" id="GO:0006367">
    <property type="term" value="P:transcription initiation at RNA polymerase II promoter"/>
    <property type="evidence" value="ECO:0007669"/>
    <property type="project" value="TreeGrafter"/>
</dbReference>
<dbReference type="PANTHER" id="PTHR19879:SF1">
    <property type="entry name" value="CANNONBALL-RELATED"/>
    <property type="match status" value="1"/>
</dbReference>
<dbReference type="AlphaFoldDB" id="A0A914VDY9"/>
<dbReference type="WBParaSite" id="PSAMB.scaffold18345size955.g37561.t1">
    <property type="protein sequence ID" value="PSAMB.scaffold18345size955.g37561.t1"/>
    <property type="gene ID" value="PSAMB.scaffold18345size955.g37561"/>
</dbReference>
<feature type="repeat" description="WD" evidence="3">
    <location>
        <begin position="1"/>
        <end position="31"/>
    </location>
</feature>
<name>A0A914VDY9_9BILA</name>
<sequence>DFHPNCNYIVGGGEDRYVRLWDLQSGTCVRHFTGHKGAVTGVKFSPDGRYIASAGTDGRLLVWDIALQKMAALYQTSEPQFRGMTSLAFSREGNTLAAGGVDNCVRFFSMEVATTHTSSQEHLTPDPKVNPAGFEMFNFRTKQTPVLALHFSRKNLLVGVGAFGQ</sequence>
<evidence type="ECO:0000313" key="5">
    <source>
        <dbReference type="WBParaSite" id="PSAMB.scaffold18345size955.g37561.t1"/>
    </source>
</evidence>
<keyword evidence="1 3" id="KW-0853">WD repeat</keyword>
<keyword evidence="4" id="KW-1185">Reference proteome</keyword>
<reference evidence="5" key="1">
    <citation type="submission" date="2022-11" db="UniProtKB">
        <authorList>
            <consortium name="WormBaseParasite"/>
        </authorList>
    </citation>
    <scope>IDENTIFICATION</scope>
</reference>
<dbReference type="SMART" id="SM00320">
    <property type="entry name" value="WD40"/>
    <property type="match status" value="2"/>
</dbReference>
<dbReference type="PROSITE" id="PS50294">
    <property type="entry name" value="WD_REPEATS_REGION"/>
    <property type="match status" value="2"/>
</dbReference>
<evidence type="ECO:0000256" key="3">
    <source>
        <dbReference type="PROSITE-ProRule" id="PRU00221"/>
    </source>
</evidence>
<dbReference type="PROSITE" id="PS50082">
    <property type="entry name" value="WD_REPEATS_2"/>
    <property type="match status" value="2"/>
</dbReference>
<dbReference type="PANTHER" id="PTHR19879">
    <property type="entry name" value="TRANSCRIPTION INITIATION FACTOR TFIID"/>
    <property type="match status" value="1"/>
</dbReference>
<dbReference type="GO" id="GO:0005669">
    <property type="term" value="C:transcription factor TFIID complex"/>
    <property type="evidence" value="ECO:0007669"/>
    <property type="project" value="TreeGrafter"/>
</dbReference>
<evidence type="ECO:0000313" key="4">
    <source>
        <dbReference type="Proteomes" id="UP000887566"/>
    </source>
</evidence>
<feature type="repeat" description="WD" evidence="3">
    <location>
        <begin position="32"/>
        <end position="65"/>
    </location>
</feature>
<dbReference type="InterPro" id="IPR001680">
    <property type="entry name" value="WD40_rpt"/>
</dbReference>
<dbReference type="SUPFAM" id="SSF50978">
    <property type="entry name" value="WD40 repeat-like"/>
    <property type="match status" value="1"/>
</dbReference>
<dbReference type="Gene3D" id="2.130.10.10">
    <property type="entry name" value="YVTN repeat-like/Quinoprotein amine dehydrogenase"/>
    <property type="match status" value="1"/>
</dbReference>
<dbReference type="PROSITE" id="PS00678">
    <property type="entry name" value="WD_REPEATS_1"/>
    <property type="match status" value="2"/>
</dbReference>
<protein>
    <submittedName>
        <fullName evidence="5">Uncharacterized protein</fullName>
    </submittedName>
</protein>
<dbReference type="InterPro" id="IPR036322">
    <property type="entry name" value="WD40_repeat_dom_sf"/>
</dbReference>
<evidence type="ECO:0000256" key="2">
    <source>
        <dbReference type="ARBA" id="ARBA00022737"/>
    </source>
</evidence>
<dbReference type="Pfam" id="PF00400">
    <property type="entry name" value="WD40"/>
    <property type="match status" value="3"/>
</dbReference>
<dbReference type="GO" id="GO:0016251">
    <property type="term" value="F:RNA polymerase II general transcription initiation factor activity"/>
    <property type="evidence" value="ECO:0007669"/>
    <property type="project" value="TreeGrafter"/>
</dbReference>
<dbReference type="InterPro" id="IPR019775">
    <property type="entry name" value="WD40_repeat_CS"/>
</dbReference>
<accession>A0A914VDY9</accession>
<keyword evidence="2" id="KW-0677">Repeat</keyword>
<proteinExistence type="predicted"/>
<dbReference type="InterPro" id="IPR015943">
    <property type="entry name" value="WD40/YVTN_repeat-like_dom_sf"/>
</dbReference>